<keyword evidence="2" id="KW-1185">Reference proteome</keyword>
<gene>
    <name evidence="1" type="ORF">CAL29_23740</name>
</gene>
<sequence length="137" mass="14727">MRTQSPTDRVKPLTVTQESILDALRQARRPLTAYALLECVPVGGPPQIYRALDKLMSRGLVRRVETLKAYVWCENTSLGLGCCALAICRSCGHVDVLVDDTLGTCVGDWLGRVNFSADKAAIEVLGLCAACSTISGT</sequence>
<dbReference type="Gene3D" id="3.30.1490.190">
    <property type="match status" value="1"/>
</dbReference>
<dbReference type="AlphaFoldDB" id="A0A261S0U0"/>
<comment type="caution">
    <text evidence="1">The sequence shown here is derived from an EMBL/GenBank/DDBJ whole genome shotgun (WGS) entry which is preliminary data.</text>
</comment>
<dbReference type="InterPro" id="IPR036390">
    <property type="entry name" value="WH_DNA-bd_sf"/>
</dbReference>
<reference evidence="2" key="1">
    <citation type="submission" date="2017-05" db="EMBL/GenBank/DDBJ databases">
        <title>Complete and WGS of Bordetella genogroups.</title>
        <authorList>
            <person name="Spilker T."/>
            <person name="Lipuma J."/>
        </authorList>
    </citation>
    <scope>NUCLEOTIDE SEQUENCE [LARGE SCALE GENOMIC DNA]</scope>
    <source>
        <strain evidence="2">AU16122</strain>
    </source>
</reference>
<dbReference type="InterPro" id="IPR043135">
    <property type="entry name" value="Fur_C"/>
</dbReference>
<dbReference type="Proteomes" id="UP000216020">
    <property type="component" value="Unassembled WGS sequence"/>
</dbReference>
<accession>A0A261S0U0</accession>
<proteinExistence type="predicted"/>
<evidence type="ECO:0000313" key="1">
    <source>
        <dbReference type="EMBL" id="OZI30969.1"/>
    </source>
</evidence>
<dbReference type="EMBL" id="NEVM01000005">
    <property type="protein sequence ID" value="OZI30969.1"/>
    <property type="molecule type" value="Genomic_DNA"/>
</dbReference>
<organism evidence="1 2">
    <name type="scientific">Bordetella genomosp. 10</name>
    <dbReference type="NCBI Taxonomy" id="1416804"/>
    <lineage>
        <taxon>Bacteria</taxon>
        <taxon>Pseudomonadati</taxon>
        <taxon>Pseudomonadota</taxon>
        <taxon>Betaproteobacteria</taxon>
        <taxon>Burkholderiales</taxon>
        <taxon>Alcaligenaceae</taxon>
        <taxon>Bordetella</taxon>
    </lineage>
</organism>
<dbReference type="SUPFAM" id="SSF46785">
    <property type="entry name" value="Winged helix' DNA-binding domain"/>
    <property type="match status" value="1"/>
</dbReference>
<dbReference type="OrthoDB" id="9801127at2"/>
<dbReference type="Gene3D" id="1.10.10.10">
    <property type="entry name" value="Winged helix-like DNA-binding domain superfamily/Winged helix DNA-binding domain"/>
    <property type="match status" value="1"/>
</dbReference>
<evidence type="ECO:0000313" key="2">
    <source>
        <dbReference type="Proteomes" id="UP000216020"/>
    </source>
</evidence>
<dbReference type="InterPro" id="IPR036388">
    <property type="entry name" value="WH-like_DNA-bd_sf"/>
</dbReference>
<protein>
    <submittedName>
        <fullName evidence="1">Uncharacterized protein</fullName>
    </submittedName>
</protein>
<name>A0A261S0U0_9BORD</name>